<protein>
    <submittedName>
        <fullName evidence="3">Uncharacterized protein</fullName>
    </submittedName>
</protein>
<dbReference type="InterPro" id="IPR021109">
    <property type="entry name" value="Peptidase_aspartic_dom_sf"/>
</dbReference>
<proteinExistence type="predicted"/>
<organism evidence="3 4">
    <name type="scientific">Quercus lobata</name>
    <name type="common">Valley oak</name>
    <dbReference type="NCBI Taxonomy" id="97700"/>
    <lineage>
        <taxon>Eukaryota</taxon>
        <taxon>Viridiplantae</taxon>
        <taxon>Streptophyta</taxon>
        <taxon>Embryophyta</taxon>
        <taxon>Tracheophyta</taxon>
        <taxon>Spermatophyta</taxon>
        <taxon>Magnoliopsida</taxon>
        <taxon>eudicotyledons</taxon>
        <taxon>Gunneridae</taxon>
        <taxon>Pentapetalae</taxon>
        <taxon>rosids</taxon>
        <taxon>fabids</taxon>
        <taxon>Fagales</taxon>
        <taxon>Fagaceae</taxon>
        <taxon>Quercus</taxon>
    </lineage>
</organism>
<dbReference type="PANTHER" id="PTHR47967:SF117">
    <property type="entry name" value="PEPTIDASE A1 DOMAIN-CONTAINING PROTEIN"/>
    <property type="match status" value="1"/>
</dbReference>
<name>A0A7N2L9I1_QUELO</name>
<dbReference type="GO" id="GO:0006508">
    <property type="term" value="P:proteolysis"/>
    <property type="evidence" value="ECO:0007669"/>
    <property type="project" value="UniProtKB-KW"/>
</dbReference>
<accession>A0A7N2L9I1</accession>
<dbReference type="EnsemblPlants" id="QL03p061502:mrna">
    <property type="protein sequence ID" value="QL03p061502:mrna"/>
    <property type="gene ID" value="QL03p061502"/>
</dbReference>
<sequence length="134" mass="15185">MVPCDHPLCDPRICIENACHYSLIYADGDYTRVILSSDMFTFPVHDGVVAHFANPTENQQIPTLGIKFLDAYLDLGSHRVFKLVSENIYFMFIKPTSSEEDANILGAIQQQDYRFLFDVGVGVMEFVPEKCQSN</sequence>
<reference evidence="3 4" key="1">
    <citation type="journal article" date="2016" name="G3 (Bethesda)">
        <title>First Draft Assembly and Annotation of the Genome of a California Endemic Oak Quercus lobata Nee (Fagaceae).</title>
        <authorList>
            <person name="Sork V.L."/>
            <person name="Fitz-Gibbon S.T."/>
            <person name="Puiu D."/>
            <person name="Crepeau M."/>
            <person name="Gugger P.F."/>
            <person name="Sherman R."/>
            <person name="Stevens K."/>
            <person name="Langley C.H."/>
            <person name="Pellegrini M."/>
            <person name="Salzberg S.L."/>
        </authorList>
    </citation>
    <scope>NUCLEOTIDE SEQUENCE [LARGE SCALE GENOMIC DNA]</scope>
    <source>
        <strain evidence="3 4">cv. SW786</strain>
    </source>
</reference>
<dbReference type="InParanoid" id="A0A7N2L9I1"/>
<dbReference type="InterPro" id="IPR051708">
    <property type="entry name" value="Plant_Aspart_Prot_A1"/>
</dbReference>
<dbReference type="AlphaFoldDB" id="A0A7N2L9I1"/>
<keyword evidence="2" id="KW-0378">Hydrolase</keyword>
<reference evidence="3" key="2">
    <citation type="submission" date="2021-01" db="UniProtKB">
        <authorList>
            <consortium name="EnsemblPlants"/>
        </authorList>
    </citation>
    <scope>IDENTIFICATION</scope>
</reference>
<evidence type="ECO:0000256" key="1">
    <source>
        <dbReference type="ARBA" id="ARBA00022670"/>
    </source>
</evidence>
<dbReference type="Gramene" id="QL03p061502:mrna">
    <property type="protein sequence ID" value="QL03p061502:mrna"/>
    <property type="gene ID" value="QL03p061502"/>
</dbReference>
<evidence type="ECO:0000256" key="2">
    <source>
        <dbReference type="ARBA" id="ARBA00022801"/>
    </source>
</evidence>
<keyword evidence="4" id="KW-1185">Reference proteome</keyword>
<evidence type="ECO:0000313" key="4">
    <source>
        <dbReference type="Proteomes" id="UP000594261"/>
    </source>
</evidence>
<dbReference type="Proteomes" id="UP000594261">
    <property type="component" value="Chromosome 3"/>
</dbReference>
<dbReference type="PANTHER" id="PTHR47967">
    <property type="entry name" value="OS07G0603500 PROTEIN-RELATED"/>
    <property type="match status" value="1"/>
</dbReference>
<dbReference type="GO" id="GO:0008233">
    <property type="term" value="F:peptidase activity"/>
    <property type="evidence" value="ECO:0007669"/>
    <property type="project" value="UniProtKB-KW"/>
</dbReference>
<dbReference type="SUPFAM" id="SSF50630">
    <property type="entry name" value="Acid proteases"/>
    <property type="match status" value="2"/>
</dbReference>
<dbReference type="EMBL" id="LRBV02000003">
    <property type="status" value="NOT_ANNOTATED_CDS"/>
    <property type="molecule type" value="Genomic_DNA"/>
</dbReference>
<dbReference type="GO" id="GO:0005576">
    <property type="term" value="C:extracellular region"/>
    <property type="evidence" value="ECO:0007669"/>
    <property type="project" value="TreeGrafter"/>
</dbReference>
<dbReference type="Gene3D" id="2.40.70.10">
    <property type="entry name" value="Acid Proteases"/>
    <property type="match status" value="1"/>
</dbReference>
<evidence type="ECO:0000313" key="3">
    <source>
        <dbReference type="EnsemblPlants" id="QL03p061502:mrna"/>
    </source>
</evidence>
<keyword evidence="1" id="KW-0645">Protease</keyword>